<dbReference type="GO" id="GO:0005524">
    <property type="term" value="F:ATP binding"/>
    <property type="evidence" value="ECO:0007669"/>
    <property type="project" value="UniProtKB-UniRule"/>
</dbReference>
<feature type="binding site" evidence="17">
    <location>
        <position position="36"/>
    </location>
    <ligand>
        <name>[4Fe-4S] cluster</name>
        <dbReference type="ChEBI" id="CHEBI:49883"/>
        <note>ligand shared with heterodimeric partner</note>
    </ligand>
</feature>
<dbReference type="Pfam" id="PF00148">
    <property type="entry name" value="Oxidored_nitro"/>
    <property type="match status" value="1"/>
</dbReference>
<dbReference type="InterPro" id="IPR000510">
    <property type="entry name" value="Nase/OxRdtase_comp1"/>
</dbReference>
<comment type="pathway">
    <text evidence="1 17">Porphyrin-containing compound metabolism; chlorophyll biosynthesis (light-independent).</text>
</comment>
<keyword evidence="6 17" id="KW-0602">Photosynthesis</keyword>
<comment type="function">
    <text evidence="14 17">Component of the dark-operative protochlorophyllide reductase (DPOR) that uses Mg-ATP and reduced ferredoxin to reduce ring D of protochlorophyllide (Pchlide) to form chlorophyllide a (Chlide). This reaction is light-independent. The NB-protein (ChlN-ChlB) is the catalytic component of the complex.</text>
</comment>
<dbReference type="Gene3D" id="3.40.50.1980">
    <property type="entry name" value="Nitrogenase molybdenum iron protein domain"/>
    <property type="match status" value="3"/>
</dbReference>
<keyword evidence="11 17" id="KW-0408">Iron</keyword>
<evidence type="ECO:0000256" key="15">
    <source>
        <dbReference type="ARBA" id="ARBA00025959"/>
    </source>
</evidence>
<gene>
    <name evidence="17 20" type="primary">chlB</name>
</gene>
<comment type="subunit">
    <text evidence="15 17">Protochlorophyllide reductase is composed of three subunits; ChlL, ChlN and ChlB. Forms a heterotetramer of two ChlB and two ChlN subunits.</text>
</comment>
<keyword evidence="13 17" id="KW-0149">Chlorophyll biosynthesis</keyword>
<dbReference type="Gene3D" id="1.20.89.20">
    <property type="match status" value="1"/>
</dbReference>
<dbReference type="InterPro" id="IPR013580">
    <property type="entry name" value="LI-POR_suB-like_C"/>
</dbReference>
<evidence type="ECO:0000256" key="11">
    <source>
        <dbReference type="ARBA" id="ARBA00023004"/>
    </source>
</evidence>
<feature type="domain" description="Nitrogenase/oxidoreductase component 1" evidence="18">
    <location>
        <begin position="12"/>
        <end position="431"/>
    </location>
</feature>
<feature type="active site" description="Proton donor" evidence="17">
    <location>
        <position position="299"/>
    </location>
</feature>
<evidence type="ECO:0000256" key="10">
    <source>
        <dbReference type="ARBA" id="ARBA00023002"/>
    </source>
</evidence>
<dbReference type="InterPro" id="IPR005969">
    <property type="entry name" value="Protochl_reductB"/>
</dbReference>
<dbReference type="PANTHER" id="PTHR33712">
    <property type="entry name" value="LIGHT-INDEPENDENT PROTOCHLOROPHYLLIDE REDUCTASE SUBUNIT B"/>
    <property type="match status" value="1"/>
</dbReference>
<dbReference type="SUPFAM" id="SSF53807">
    <property type="entry name" value="Helical backbone' metal receptor"/>
    <property type="match status" value="1"/>
</dbReference>
<keyword evidence="20" id="KW-0934">Plastid</keyword>
<evidence type="ECO:0000256" key="14">
    <source>
        <dbReference type="ARBA" id="ARBA00025201"/>
    </source>
</evidence>
<proteinExistence type="inferred from homology"/>
<accession>A0A172N6H8</accession>
<comment type="subcellular location">
    <subcellularLocation>
        <location evidence="17">Plastid</location>
        <location evidence="17">Chloroplast</location>
    </subcellularLocation>
</comment>
<dbReference type="CDD" id="cd01981">
    <property type="entry name" value="Pchlide_reductase_B"/>
    <property type="match status" value="1"/>
</dbReference>
<dbReference type="EC" id="1.3.7.7" evidence="3 17"/>
<dbReference type="GO" id="GO:0019685">
    <property type="term" value="P:photosynthesis, dark reaction"/>
    <property type="evidence" value="ECO:0007669"/>
    <property type="project" value="InterPro"/>
</dbReference>
<keyword evidence="7 17" id="KW-0479">Metal-binding</keyword>
<keyword evidence="20" id="KW-0150">Chloroplast</keyword>
<sequence length="513" mass="58113">MKLAYWMYAGPAHIGTLRVASSFKNVHAIMHAPLGDDYFNVMRSMLERERDFTPVTASIVDRHVLARGSQEKVVGNITRKDREERPDLIVLTPTCTSSILQEDLQNFVNRASVTSDSDVILADVNHYRVNELQAADRTLEQIVRYYLDKARRQETLDRSVTDKPSANIIGIFTLGFHNQHDCRELKRLLQDLDIEINQVIPEGGSVQDLRNLPKAWFNLVPYREVGLMTAIYLEKNFGMPYVSTTPMGVVDTAECIRQIQRHVNKLALVSLDRTFNYESYIDQQTKFVSQAAWFSRSIDCQNLTGKKAVIFGDATHAASMTKILAREMGIRVSCAGTYCEHDAEWFKEQVQGFCDEILITDDHTEVGDMIARVEPSAIFGTQMERHIGKRLDIPCGVISSPVHIQNFPLGYRPFLGYEGTNQIADLVYNSFTLGMEDHLLEIFGGHDTKEVITKSLSTDTDLTWNYESQLELNKIPGFVRGKIKRNTEKFARQNGIADITVEVMYAAKEALNA</sequence>
<organism evidence="20">
    <name type="scientific">Sphagnum strictum</name>
    <dbReference type="NCBI Taxonomy" id="128242"/>
    <lineage>
        <taxon>Eukaryota</taxon>
        <taxon>Viridiplantae</taxon>
        <taxon>Streptophyta</taxon>
        <taxon>Embryophyta</taxon>
        <taxon>Bryophyta</taxon>
        <taxon>Sphagnophytina</taxon>
        <taxon>Sphagnopsida</taxon>
        <taxon>Sphagnales</taxon>
        <taxon>Sphagnaceae</taxon>
        <taxon>Sphagnum</taxon>
    </lineage>
</organism>
<evidence type="ECO:0000256" key="12">
    <source>
        <dbReference type="ARBA" id="ARBA00023014"/>
    </source>
</evidence>
<dbReference type="GO" id="GO:0016636">
    <property type="term" value="F:oxidoreductase activity, acting on the CH-CH group of donors, iron-sulfur protein as acceptor"/>
    <property type="evidence" value="ECO:0007669"/>
    <property type="project" value="UniProtKB-UniRule"/>
</dbReference>
<evidence type="ECO:0000259" key="18">
    <source>
        <dbReference type="Pfam" id="PF00148"/>
    </source>
</evidence>
<keyword evidence="12 17" id="KW-0411">Iron-sulfur</keyword>
<evidence type="ECO:0000259" key="19">
    <source>
        <dbReference type="Pfam" id="PF08369"/>
    </source>
</evidence>
<dbReference type="GO" id="GO:0009507">
    <property type="term" value="C:chloroplast"/>
    <property type="evidence" value="ECO:0007669"/>
    <property type="project" value="UniProtKB-SubCell"/>
</dbReference>
<evidence type="ECO:0000256" key="6">
    <source>
        <dbReference type="ARBA" id="ARBA00022531"/>
    </source>
</evidence>
<keyword evidence="10 17" id="KW-0560">Oxidoreductase</keyword>
<dbReference type="PANTHER" id="PTHR33712:SF7">
    <property type="entry name" value="LIGHT-INDEPENDENT PROTOCHLOROPHYLLIDE REDUCTASE SUBUNIT B"/>
    <property type="match status" value="1"/>
</dbReference>
<dbReference type="PIRSF" id="PIRSF000163">
    <property type="entry name" value="PCP_ChlB"/>
    <property type="match status" value="1"/>
</dbReference>
<dbReference type="InterPro" id="IPR050152">
    <property type="entry name" value="ChlB/BchB/BchZ"/>
</dbReference>
<comment type="catalytic activity">
    <reaction evidence="16 17">
        <text>chlorophyllide a + oxidized 2[4Fe-4S]-[ferredoxin] + 2 ADP + 2 phosphate = protochlorophyllide a + reduced 2[4Fe-4S]-[ferredoxin] + 2 ATP + 2 H2O</text>
        <dbReference type="Rhea" id="RHEA:28202"/>
        <dbReference type="Rhea" id="RHEA-COMP:10002"/>
        <dbReference type="Rhea" id="RHEA-COMP:10004"/>
        <dbReference type="ChEBI" id="CHEBI:15377"/>
        <dbReference type="ChEBI" id="CHEBI:30616"/>
        <dbReference type="ChEBI" id="CHEBI:33722"/>
        <dbReference type="ChEBI" id="CHEBI:33723"/>
        <dbReference type="ChEBI" id="CHEBI:43474"/>
        <dbReference type="ChEBI" id="CHEBI:83348"/>
        <dbReference type="ChEBI" id="CHEBI:83350"/>
        <dbReference type="ChEBI" id="CHEBI:456216"/>
        <dbReference type="EC" id="1.3.7.7"/>
    </reaction>
</comment>
<evidence type="ECO:0000256" key="3">
    <source>
        <dbReference type="ARBA" id="ARBA00012713"/>
    </source>
</evidence>
<evidence type="ECO:0000256" key="16">
    <source>
        <dbReference type="ARBA" id="ARBA00049483"/>
    </source>
</evidence>
<evidence type="ECO:0000256" key="4">
    <source>
        <dbReference type="ARBA" id="ARBA00017673"/>
    </source>
</evidence>
<feature type="binding site" evidence="17">
    <location>
        <begin position="434"/>
        <end position="435"/>
    </location>
    <ligand>
        <name>substrate</name>
    </ligand>
</feature>
<evidence type="ECO:0000256" key="9">
    <source>
        <dbReference type="ARBA" id="ARBA00022840"/>
    </source>
</evidence>
<keyword evidence="8 17" id="KW-0547">Nucleotide-binding</keyword>
<dbReference type="GO" id="GO:0016730">
    <property type="term" value="F:oxidoreductase activity, acting on iron-sulfur proteins as donors"/>
    <property type="evidence" value="ECO:0007669"/>
    <property type="project" value="InterPro"/>
</dbReference>
<name>A0A172N6H8_9BRYO</name>
<dbReference type="GO" id="GO:0036068">
    <property type="term" value="P:light-independent chlorophyll biosynthetic process"/>
    <property type="evidence" value="ECO:0007669"/>
    <property type="project" value="UniProtKB-UniRule"/>
</dbReference>
<dbReference type="GO" id="GO:0051539">
    <property type="term" value="F:4 iron, 4 sulfur cluster binding"/>
    <property type="evidence" value="ECO:0007669"/>
    <property type="project" value="UniProtKB-UniRule"/>
</dbReference>
<evidence type="ECO:0000256" key="7">
    <source>
        <dbReference type="ARBA" id="ARBA00022723"/>
    </source>
</evidence>
<dbReference type="AlphaFoldDB" id="A0A172N6H8"/>
<protein>
    <recommendedName>
        <fullName evidence="4 17">Light-independent protochlorophyllide reductase subunit B</fullName>
        <shortName evidence="17">DPOR subunit B</shortName>
        <shortName evidence="17">LI-POR subunit B</shortName>
        <ecNumber evidence="3 17">1.3.7.7</ecNumber>
    </recommendedName>
</protein>
<dbReference type="EMBL" id="KU725450">
    <property type="protein sequence ID" value="AND47846.1"/>
    <property type="molecule type" value="Genomic_DNA"/>
</dbReference>
<feature type="domain" description="Light-independent protochlorophyllide reductase subunit B-like C-terminal" evidence="19">
    <location>
        <begin position="464"/>
        <end position="508"/>
    </location>
</feature>
<dbReference type="GO" id="GO:0046872">
    <property type="term" value="F:metal ion binding"/>
    <property type="evidence" value="ECO:0007669"/>
    <property type="project" value="UniProtKB-KW"/>
</dbReference>
<evidence type="ECO:0000313" key="20">
    <source>
        <dbReference type="EMBL" id="AND47846.1"/>
    </source>
</evidence>
<dbReference type="HAMAP" id="MF_00353">
    <property type="entry name" value="ChlB_BchB"/>
    <property type="match status" value="1"/>
</dbReference>
<dbReference type="Gene3D" id="1.10.8.550">
    <property type="entry name" value="Proto-chlorophyllide reductase 57 kD subunit B"/>
    <property type="match status" value="1"/>
</dbReference>
<keyword evidence="5 17" id="KW-0004">4Fe-4S</keyword>
<dbReference type="InterPro" id="IPR042298">
    <property type="entry name" value="P-CP_red_C"/>
</dbReference>
<keyword evidence="9 17" id="KW-0067">ATP-binding</keyword>
<dbReference type="InterPro" id="IPR016209">
    <property type="entry name" value="Protochlorophyllide_Rdtase"/>
</dbReference>
<geneLocation type="chloroplast" evidence="20"/>
<evidence type="ECO:0000256" key="8">
    <source>
        <dbReference type="ARBA" id="ARBA00022741"/>
    </source>
</evidence>
<comment type="similarity">
    <text evidence="2 17">Belongs to the ChlB/BchB/BchZ family.</text>
</comment>
<evidence type="ECO:0000256" key="1">
    <source>
        <dbReference type="ARBA" id="ARBA00004949"/>
    </source>
</evidence>
<reference evidence="20" key="1">
    <citation type="journal article" date="2016" name="Ann. Bot.">
        <title>Organellar phylogenomics of an emerging model system: Sphagnum (peatmoss).</title>
        <authorList>
            <person name="Shaw A.J."/>
            <person name="Devos N."/>
            <person name="Liu Y."/>
            <person name="Cox C.J."/>
            <person name="Goffinet B."/>
            <person name="Flatberg K.I."/>
            <person name="Shaw B."/>
        </authorList>
    </citation>
    <scope>NUCLEOTIDE SEQUENCE</scope>
    <source>
        <strain evidence="20">ND2856</strain>
    </source>
</reference>
<evidence type="ECO:0000256" key="5">
    <source>
        <dbReference type="ARBA" id="ARBA00022485"/>
    </source>
</evidence>
<evidence type="ECO:0000256" key="13">
    <source>
        <dbReference type="ARBA" id="ARBA00023171"/>
    </source>
</evidence>
<evidence type="ECO:0000256" key="17">
    <source>
        <dbReference type="HAMAP-Rule" id="MF_00353"/>
    </source>
</evidence>
<evidence type="ECO:0000256" key="2">
    <source>
        <dbReference type="ARBA" id="ARBA00008935"/>
    </source>
</evidence>
<dbReference type="Pfam" id="PF08369">
    <property type="entry name" value="PCP_red"/>
    <property type="match status" value="1"/>
</dbReference>
<dbReference type="UniPathway" id="UPA00670"/>
<dbReference type="NCBIfam" id="TIGR01278">
    <property type="entry name" value="DPOR_BchB"/>
    <property type="match status" value="1"/>
</dbReference>
<comment type="cofactor">
    <cofactor evidence="17">
        <name>[4Fe-4S] cluster</name>
        <dbReference type="ChEBI" id="CHEBI:49883"/>
    </cofactor>
    <text evidence="17">Binds 1 [4Fe-4S] cluster per heterodimer. The cluster is bound at the heterodimer interface by residues from both subunits.</text>
</comment>